<dbReference type="SUPFAM" id="SSF51658">
    <property type="entry name" value="Xylose isomerase-like"/>
    <property type="match status" value="1"/>
</dbReference>
<reference evidence="1" key="1">
    <citation type="journal article" date="2014" name="Int. J. Syst. Evol. Microbiol.">
        <title>Complete genome sequence of Corynebacterium casei LMG S-19264T (=DSM 44701T), isolated from a smear-ripened cheese.</title>
        <authorList>
            <consortium name="US DOE Joint Genome Institute (JGI-PGF)"/>
            <person name="Walter F."/>
            <person name="Albersmeier A."/>
            <person name="Kalinowski J."/>
            <person name="Ruckert C."/>
        </authorList>
    </citation>
    <scope>NUCLEOTIDE SEQUENCE</scope>
    <source>
        <strain evidence="1">CGMCC 1.15447</strain>
    </source>
</reference>
<dbReference type="AlphaFoldDB" id="A0A916VYU8"/>
<dbReference type="InterPro" id="IPR036237">
    <property type="entry name" value="Xyl_isomerase-like_sf"/>
</dbReference>
<dbReference type="EMBL" id="BMJB01000001">
    <property type="protein sequence ID" value="GGA54133.1"/>
    <property type="molecule type" value="Genomic_DNA"/>
</dbReference>
<evidence type="ECO:0000313" key="2">
    <source>
        <dbReference type="Proteomes" id="UP000648801"/>
    </source>
</evidence>
<dbReference type="Gene3D" id="3.20.20.150">
    <property type="entry name" value="Divalent-metal-dependent TIM barrel enzymes"/>
    <property type="match status" value="1"/>
</dbReference>
<protein>
    <recommendedName>
        <fullName evidence="3">Sugar phosphate isomerase/epimerase</fullName>
    </recommendedName>
</protein>
<evidence type="ECO:0000313" key="1">
    <source>
        <dbReference type="EMBL" id="GGA54133.1"/>
    </source>
</evidence>
<reference evidence="1" key="2">
    <citation type="submission" date="2020-09" db="EMBL/GenBank/DDBJ databases">
        <authorList>
            <person name="Sun Q."/>
            <person name="Zhou Y."/>
        </authorList>
    </citation>
    <scope>NUCLEOTIDE SEQUENCE</scope>
    <source>
        <strain evidence="1">CGMCC 1.15447</strain>
    </source>
</reference>
<name>A0A916VYU8_9BACT</name>
<organism evidence="1 2">
    <name type="scientific">Edaphobacter acidisoli</name>
    <dbReference type="NCBI Taxonomy" id="2040573"/>
    <lineage>
        <taxon>Bacteria</taxon>
        <taxon>Pseudomonadati</taxon>
        <taxon>Acidobacteriota</taxon>
        <taxon>Terriglobia</taxon>
        <taxon>Terriglobales</taxon>
        <taxon>Acidobacteriaceae</taxon>
        <taxon>Edaphobacter</taxon>
    </lineage>
</organism>
<accession>A0A916VYU8</accession>
<proteinExistence type="predicted"/>
<sequence>MRGKVERQLRIYMNWLALDGTAVGCSGGRQEDPLREICEAGYDGVQFIEPLSRKLVDGARALRLGVCGSGRVNEPGDSGRLAREAADAGLECLTLHVGWGIEDDDAAERLITAVLEASEKYSIPLYVETHRATIFQDMWRAVGFVRRFPELRLNGDFSHWYTGQEMVYGGFEKKMEFIRPVLERVRFIHGRIGNPGCMQVDVGNGYVAGRPYIEHFRMLWMACFVDYLADAKAAEFICFVPELLASDIFYARMFDGREESDRWEQSLVLARIARECFDAAVKLAP</sequence>
<evidence type="ECO:0008006" key="3">
    <source>
        <dbReference type="Google" id="ProtNLM"/>
    </source>
</evidence>
<comment type="caution">
    <text evidence="1">The sequence shown here is derived from an EMBL/GenBank/DDBJ whole genome shotgun (WGS) entry which is preliminary data.</text>
</comment>
<gene>
    <name evidence="1" type="ORF">GCM10011507_01690</name>
</gene>
<dbReference type="RefSeq" id="WP_188757486.1">
    <property type="nucleotide sequence ID" value="NZ_BMJB01000001.1"/>
</dbReference>
<keyword evidence="2" id="KW-1185">Reference proteome</keyword>
<dbReference type="Proteomes" id="UP000648801">
    <property type="component" value="Unassembled WGS sequence"/>
</dbReference>